<keyword evidence="3" id="KW-1185">Reference proteome</keyword>
<accession>J9D3M3</accession>
<dbReference type="VEuPathDB" id="MicrosporidiaDB:EDEG_03420"/>
<dbReference type="AlphaFoldDB" id="J9D3M3"/>
<name>J9D3M3_EDHAE</name>
<sequence>MNIKQKTYKETVSFYTSDYKLQRVKFSATRNQQQSGANTNNSLTALSNDPQETATQSINCISTDIEQPENVDIHIKMHENDIEKLNLQENRAENGLFFNLLKVYNRKKTNIWEYLENFVCFFIIPVFFICDVSLEMIYGGQINSKKPVIFIFYLMSLLFKFSAIQNSDGKIDEATYSILTLTFTFFFWASVIAYICVLIVW</sequence>
<feature type="transmembrane region" description="Helical" evidence="1">
    <location>
        <begin position="176"/>
        <end position="200"/>
    </location>
</feature>
<dbReference type="EMBL" id="AFBI03000088">
    <property type="protein sequence ID" value="EJW02139.1"/>
    <property type="molecule type" value="Genomic_DNA"/>
</dbReference>
<evidence type="ECO:0000313" key="3">
    <source>
        <dbReference type="Proteomes" id="UP000003163"/>
    </source>
</evidence>
<protein>
    <submittedName>
        <fullName evidence="2">Uncharacterized protein</fullName>
    </submittedName>
</protein>
<reference evidence="2 3" key="1">
    <citation type="submission" date="2011-08" db="EMBL/GenBank/DDBJ databases">
        <authorList>
            <person name="Liu Z.J."/>
            <person name="Shi F.L."/>
            <person name="Lu J.Q."/>
            <person name="Li M."/>
            <person name="Wang Z.L."/>
        </authorList>
    </citation>
    <scope>NUCLEOTIDE SEQUENCE [LARGE SCALE GENOMIC DNA]</scope>
    <source>
        <strain evidence="2 3">USNM 41457</strain>
    </source>
</reference>
<dbReference type="InParanoid" id="J9D3M3"/>
<dbReference type="Proteomes" id="UP000003163">
    <property type="component" value="Unassembled WGS sequence"/>
</dbReference>
<comment type="caution">
    <text evidence="2">The sequence shown here is derived from an EMBL/GenBank/DDBJ whole genome shotgun (WGS) entry which is preliminary data.</text>
</comment>
<feature type="transmembrane region" description="Helical" evidence="1">
    <location>
        <begin position="146"/>
        <end position="164"/>
    </location>
</feature>
<reference evidence="3" key="2">
    <citation type="submission" date="2015-07" db="EMBL/GenBank/DDBJ databases">
        <title>Contrasting host-pathogen interactions and genome evolution in two generalist and specialist microsporidian pathogens of mosquitoes.</title>
        <authorList>
            <consortium name="The Broad Institute Genomics Platform"/>
            <consortium name="The Broad Institute Genome Sequencing Center for Infectious Disease"/>
            <person name="Cuomo C.A."/>
            <person name="Sanscrainte N.D."/>
            <person name="Goldberg J.M."/>
            <person name="Heiman D."/>
            <person name="Young S."/>
            <person name="Zeng Q."/>
            <person name="Becnel J.J."/>
            <person name="Birren B.W."/>
        </authorList>
    </citation>
    <scope>NUCLEOTIDE SEQUENCE [LARGE SCALE GENOMIC DNA]</scope>
    <source>
        <strain evidence="3">USNM 41457</strain>
    </source>
</reference>
<feature type="transmembrane region" description="Helical" evidence="1">
    <location>
        <begin position="114"/>
        <end position="134"/>
    </location>
</feature>
<gene>
    <name evidence="2" type="ORF">EDEG_03420</name>
</gene>
<keyword evidence="1" id="KW-0812">Transmembrane</keyword>
<evidence type="ECO:0000256" key="1">
    <source>
        <dbReference type="SAM" id="Phobius"/>
    </source>
</evidence>
<evidence type="ECO:0000313" key="2">
    <source>
        <dbReference type="EMBL" id="EJW02139.1"/>
    </source>
</evidence>
<keyword evidence="1" id="KW-0472">Membrane</keyword>
<dbReference type="HOGENOM" id="CLU_1360380_0_0_1"/>
<keyword evidence="1" id="KW-1133">Transmembrane helix</keyword>
<organism evidence="2 3">
    <name type="scientific">Edhazardia aedis (strain USNM 41457)</name>
    <name type="common">Microsporidian parasite</name>
    <dbReference type="NCBI Taxonomy" id="1003232"/>
    <lineage>
        <taxon>Eukaryota</taxon>
        <taxon>Fungi</taxon>
        <taxon>Fungi incertae sedis</taxon>
        <taxon>Microsporidia</taxon>
        <taxon>Edhazardia</taxon>
    </lineage>
</organism>
<proteinExistence type="predicted"/>